<dbReference type="InterPro" id="IPR000531">
    <property type="entry name" value="Beta-barrel_TonB"/>
</dbReference>
<keyword evidence="6 8" id="KW-0472">Membrane</keyword>
<keyword evidence="14" id="KW-1185">Reference proteome</keyword>
<dbReference type="OrthoDB" id="9768177at2"/>
<dbReference type="InterPro" id="IPR008969">
    <property type="entry name" value="CarboxyPept-like_regulatory"/>
</dbReference>
<dbReference type="InterPro" id="IPR039426">
    <property type="entry name" value="TonB-dep_rcpt-like"/>
</dbReference>
<dbReference type="NCBIfam" id="TIGR04056">
    <property type="entry name" value="OMP_RagA_SusC"/>
    <property type="match status" value="1"/>
</dbReference>
<protein>
    <submittedName>
        <fullName evidence="13">TonB-linked outer membrane protein, SusC/RagA family</fullName>
    </submittedName>
</protein>
<evidence type="ECO:0000256" key="6">
    <source>
        <dbReference type="ARBA" id="ARBA00023136"/>
    </source>
</evidence>
<evidence type="ECO:0000256" key="4">
    <source>
        <dbReference type="ARBA" id="ARBA00022692"/>
    </source>
</evidence>
<gene>
    <name evidence="13" type="ORF">SAMN04488132_104343</name>
</gene>
<evidence type="ECO:0000259" key="12">
    <source>
        <dbReference type="Pfam" id="PF07715"/>
    </source>
</evidence>
<comment type="subcellular location">
    <subcellularLocation>
        <location evidence="1 8">Cell outer membrane</location>
        <topology evidence="1 8">Multi-pass membrane protein</topology>
    </subcellularLocation>
</comment>
<keyword evidence="3 8" id="KW-1134">Transmembrane beta strand</keyword>
<evidence type="ECO:0000256" key="7">
    <source>
        <dbReference type="ARBA" id="ARBA00023237"/>
    </source>
</evidence>
<organism evidence="13 14">
    <name type="scientific">Sediminibacterium ginsengisoli</name>
    <dbReference type="NCBI Taxonomy" id="413434"/>
    <lineage>
        <taxon>Bacteria</taxon>
        <taxon>Pseudomonadati</taxon>
        <taxon>Bacteroidota</taxon>
        <taxon>Chitinophagia</taxon>
        <taxon>Chitinophagales</taxon>
        <taxon>Chitinophagaceae</taxon>
        <taxon>Sediminibacterium</taxon>
    </lineage>
</organism>
<dbReference type="Gene3D" id="2.40.170.20">
    <property type="entry name" value="TonB-dependent receptor, beta-barrel domain"/>
    <property type="match status" value="1"/>
</dbReference>
<feature type="domain" description="TonB-dependent receptor plug" evidence="12">
    <location>
        <begin position="116"/>
        <end position="224"/>
    </location>
</feature>
<evidence type="ECO:0000256" key="8">
    <source>
        <dbReference type="PROSITE-ProRule" id="PRU01360"/>
    </source>
</evidence>
<keyword evidence="7 8" id="KW-0998">Cell outer membrane</keyword>
<dbReference type="InterPro" id="IPR012910">
    <property type="entry name" value="Plug_dom"/>
</dbReference>
<keyword evidence="2 8" id="KW-0813">Transport</keyword>
<evidence type="ECO:0000256" key="3">
    <source>
        <dbReference type="ARBA" id="ARBA00022452"/>
    </source>
</evidence>
<accession>A0A1T4NPM9</accession>
<dbReference type="Pfam" id="PF00593">
    <property type="entry name" value="TonB_dep_Rec_b-barrel"/>
    <property type="match status" value="1"/>
</dbReference>
<dbReference type="InterPro" id="IPR023997">
    <property type="entry name" value="TonB-dep_OMP_SusC/RagA_CS"/>
</dbReference>
<evidence type="ECO:0000256" key="2">
    <source>
        <dbReference type="ARBA" id="ARBA00022448"/>
    </source>
</evidence>
<dbReference type="InterPro" id="IPR036942">
    <property type="entry name" value="Beta-barrel_TonB_sf"/>
</dbReference>
<evidence type="ECO:0000313" key="13">
    <source>
        <dbReference type="EMBL" id="SJZ81007.1"/>
    </source>
</evidence>
<evidence type="ECO:0000256" key="1">
    <source>
        <dbReference type="ARBA" id="ARBA00004571"/>
    </source>
</evidence>
<dbReference type="Gene3D" id="2.60.40.1120">
    <property type="entry name" value="Carboxypeptidase-like, regulatory domain"/>
    <property type="match status" value="1"/>
</dbReference>
<proteinExistence type="inferred from homology"/>
<keyword evidence="4 8" id="KW-0812">Transmembrane</keyword>
<feature type="domain" description="TonB-dependent receptor-like beta-barrel" evidence="11">
    <location>
        <begin position="424"/>
        <end position="960"/>
    </location>
</feature>
<reference evidence="13 14" key="1">
    <citation type="submission" date="2017-02" db="EMBL/GenBank/DDBJ databases">
        <authorList>
            <person name="Peterson S.W."/>
        </authorList>
    </citation>
    <scope>NUCLEOTIDE SEQUENCE [LARGE SCALE GENOMIC DNA]</scope>
    <source>
        <strain evidence="13 14">DSM 22335</strain>
    </source>
</reference>
<evidence type="ECO:0000259" key="11">
    <source>
        <dbReference type="Pfam" id="PF00593"/>
    </source>
</evidence>
<feature type="chain" id="PRO_5012097502" evidence="10">
    <location>
        <begin position="21"/>
        <end position="1020"/>
    </location>
</feature>
<dbReference type="InterPro" id="IPR037066">
    <property type="entry name" value="Plug_dom_sf"/>
</dbReference>
<dbReference type="InterPro" id="IPR023996">
    <property type="entry name" value="TonB-dep_OMP_SusC/RagA"/>
</dbReference>
<name>A0A1T4NPM9_9BACT</name>
<evidence type="ECO:0000313" key="14">
    <source>
        <dbReference type="Proteomes" id="UP000190888"/>
    </source>
</evidence>
<evidence type="ECO:0000256" key="10">
    <source>
        <dbReference type="SAM" id="SignalP"/>
    </source>
</evidence>
<dbReference type="Pfam" id="PF07715">
    <property type="entry name" value="Plug"/>
    <property type="match status" value="1"/>
</dbReference>
<evidence type="ECO:0000256" key="5">
    <source>
        <dbReference type="ARBA" id="ARBA00023077"/>
    </source>
</evidence>
<feature type="signal peptide" evidence="10">
    <location>
        <begin position="1"/>
        <end position="20"/>
    </location>
</feature>
<dbReference type="Proteomes" id="UP000190888">
    <property type="component" value="Unassembled WGS sequence"/>
</dbReference>
<evidence type="ECO:0000256" key="9">
    <source>
        <dbReference type="RuleBase" id="RU003357"/>
    </source>
</evidence>
<dbReference type="STRING" id="413434.SAMN04488132_104343"/>
<sequence length="1020" mass="110774">MRKLTMLLCLVMLGVSQLWAQTRTLRGKITDDKGAPISNASIIVKGTTTGTTSDATGLFSLNVSATAKVLTVSSLNYVSKDVTIGSQTFLNVSLQAADASDLNEVVVSTGLTKQKKSEFTGAGSTVNRKQLVDRPVGSFDQLLQGQVPGLLAITGSGQPGNAASIIIRGQGSISGSSNPLYIVDGIPVEAAVFQGLNPNDFESVDVLRDASASSLYGSRGSAGVIVVTTRRGTGGKMRFGYNAQFGFKSKPEFAFRPMNTTELLKAQEDYGRIAAPTGGTAAIPGWYYSKNNPRYATLTPTQQATADRLLDSISRINTNWADYMFRTGSFSNHQITLSGGTGKTRIYSSLELYNEEGTTPRTDMKRVSFRNNIDYADDRFTFSLSSSLAYVKRNFQQSATTNSTGNPFLAVNIQSPYAKVFNADGTYATGVGASFTGANQLDLTKYDQNYNDQLKAIIGLTASYKITEDLSAGLTVGTDFRETQATNYGSKLAFLRTPAATSTPTTLAGFQTETFSRYFQADIRPSLNYNKVINQKHKLNVGVFGEYIRQFVKTFNATGYGIDPRTPNTPAAITQGDAVNLLFANVGGGKSQNTLLSALGVATYTYDGKYSVTGSYRYDGSSKLPEKNRWTPFYSISASWNVSKESFLANSRVVNNLRLRASYGGSGNSDNFPFGDFGYLATYSASGSYSGLPTMTASGLGNPDLKWETVYQLNIGTDFAFFNNRLYGSLDVYDKRTKDLFVQKQLSAEGTGSTITVNAGTLQNKGIEFDLSYDVVKNSDFIWTLNTKVAYNKNSILDLGGLSSYPSGTSLITVGLPLGSHYEVKWAGVDAASGAPLFYTKDGQLTSTYSTNDAVQQFGTWESPWKGGFGTSLRYKAFDLSVLFSWQQGGYKYDNLEYFVENPVGFLGGGYNQSSDLNFWKKPGDIASTPSPIYGSNFSSKLIHDGSFLRLRDVTLSYTMPQALTQKIGFISQARFYVQGTNLFMWTKWRGMDPEAGPVNINLSEFPNPRAITAGLNITF</sequence>
<keyword evidence="10" id="KW-0732">Signal</keyword>
<comment type="similarity">
    <text evidence="8 9">Belongs to the TonB-dependent receptor family.</text>
</comment>
<dbReference type="SUPFAM" id="SSF49464">
    <property type="entry name" value="Carboxypeptidase regulatory domain-like"/>
    <property type="match status" value="1"/>
</dbReference>
<dbReference type="Pfam" id="PF13715">
    <property type="entry name" value="CarbopepD_reg_2"/>
    <property type="match status" value="1"/>
</dbReference>
<dbReference type="SUPFAM" id="SSF56935">
    <property type="entry name" value="Porins"/>
    <property type="match status" value="1"/>
</dbReference>
<dbReference type="PROSITE" id="PS52016">
    <property type="entry name" value="TONB_DEPENDENT_REC_3"/>
    <property type="match status" value="1"/>
</dbReference>
<dbReference type="EMBL" id="FUWH01000004">
    <property type="protein sequence ID" value="SJZ81007.1"/>
    <property type="molecule type" value="Genomic_DNA"/>
</dbReference>
<keyword evidence="5 9" id="KW-0798">TonB box</keyword>
<dbReference type="RefSeq" id="WP_078831302.1">
    <property type="nucleotide sequence ID" value="NZ_FUWH01000004.1"/>
</dbReference>
<dbReference type="GO" id="GO:0009279">
    <property type="term" value="C:cell outer membrane"/>
    <property type="evidence" value="ECO:0007669"/>
    <property type="project" value="UniProtKB-SubCell"/>
</dbReference>
<dbReference type="AlphaFoldDB" id="A0A1T4NPM9"/>
<dbReference type="Gene3D" id="2.170.130.10">
    <property type="entry name" value="TonB-dependent receptor, plug domain"/>
    <property type="match status" value="1"/>
</dbReference>
<dbReference type="NCBIfam" id="TIGR04057">
    <property type="entry name" value="SusC_RagA_signa"/>
    <property type="match status" value="1"/>
</dbReference>